<keyword evidence="2" id="KW-1185">Reference proteome</keyword>
<gene>
    <name evidence="1" type="ordered locus">ELI_3269</name>
</gene>
<dbReference type="HOGENOM" id="CLU_3233750_0_0_9"/>
<evidence type="ECO:0000313" key="1">
    <source>
        <dbReference type="EMBL" id="ADO38233.1"/>
    </source>
</evidence>
<protein>
    <submittedName>
        <fullName evidence="1">Uncharacterized protein</fullName>
    </submittedName>
</protein>
<proteinExistence type="predicted"/>
<evidence type="ECO:0000313" key="2">
    <source>
        <dbReference type="Proteomes" id="UP000006873"/>
    </source>
</evidence>
<organism evidence="1 2">
    <name type="scientific">Eubacterium callanderi</name>
    <dbReference type="NCBI Taxonomy" id="53442"/>
    <lineage>
        <taxon>Bacteria</taxon>
        <taxon>Bacillati</taxon>
        <taxon>Bacillota</taxon>
        <taxon>Clostridia</taxon>
        <taxon>Eubacteriales</taxon>
        <taxon>Eubacteriaceae</taxon>
        <taxon>Eubacterium</taxon>
    </lineage>
</organism>
<reference key="1">
    <citation type="submission" date="2010-09" db="EMBL/GenBank/DDBJ databases">
        <authorList>
            <person name="Roh H."/>
            <person name="Ko H.-J."/>
            <person name="Kim D."/>
            <person name="Choi D.G."/>
            <person name="Park S."/>
            <person name="Kim S."/>
            <person name="Kim K.H."/>
            <person name="Chang I.S."/>
            <person name="Choi I.-G."/>
        </authorList>
    </citation>
    <scope>NUCLEOTIDE SEQUENCE</scope>
    <source>
        <strain>KIST612</strain>
    </source>
</reference>
<sequence>MLCSTFPFVLFIDAAWFKLYNKDKEINTMLFTTEANNHEKRIP</sequence>
<dbReference type="Proteomes" id="UP000006873">
    <property type="component" value="Chromosome"/>
</dbReference>
<reference evidence="1 2" key="2">
    <citation type="journal article" date="2011" name="J. Bacteriol.">
        <title>Complete genome sequence of a carbon monoxide-utilizing acetogen, Eubacterium limosum KIST612.</title>
        <authorList>
            <person name="Roh H."/>
            <person name="Ko H.J."/>
            <person name="Kim D."/>
            <person name="Choi D.G."/>
            <person name="Park S."/>
            <person name="Kim S."/>
            <person name="Chang I.S."/>
            <person name="Choi I.G."/>
        </authorList>
    </citation>
    <scope>NUCLEOTIDE SEQUENCE [LARGE SCALE GENOMIC DNA]</scope>
    <source>
        <strain evidence="1 2">KIST612</strain>
    </source>
</reference>
<dbReference type="EMBL" id="CP002273">
    <property type="protein sequence ID" value="ADO38233.1"/>
    <property type="molecule type" value="Genomic_DNA"/>
</dbReference>
<dbReference type="KEGG" id="elm:ELI_3269"/>
<dbReference type="AlphaFoldDB" id="E3GF99"/>
<name>E3GF99_9FIRM</name>
<accession>E3GF99</accession>